<evidence type="ECO:0000313" key="2">
    <source>
        <dbReference type="Proteomes" id="UP000029273"/>
    </source>
</evidence>
<dbReference type="AlphaFoldDB" id="A0A1A6C218"/>
<proteinExistence type="predicted"/>
<comment type="caution">
    <text evidence="1">The sequence shown here is derived from an EMBL/GenBank/DDBJ whole genome shotgun (WGS) entry which is preliminary data.</text>
</comment>
<sequence>MLLDHAAVMTHDPPSATPRAILDYWYSEAVRSHWFNATPELDGEIRMRFEAVWEQAVAGALAHWRDTAEGVLALAIVLDQFPLNMFRGTARSFSSEQAAVALAHEAVARGLDGKLPPQMRVFLYMPLMHSESLTDQDASVRLFEAAGLTENLAFARHHREIIRRFGRFPHRNAPLRRVSTADESDYLASDEAFRG</sequence>
<dbReference type="Pfam" id="PF06041">
    <property type="entry name" value="DUF924"/>
    <property type="match status" value="1"/>
</dbReference>
<dbReference type="RefSeq" id="WP_236717325.1">
    <property type="nucleotide sequence ID" value="NZ_JQSG02000006.1"/>
</dbReference>
<dbReference type="Gene3D" id="1.25.40.10">
    <property type="entry name" value="Tetratricopeptide repeat domain"/>
    <property type="match status" value="1"/>
</dbReference>
<dbReference type="EMBL" id="JQSG02000006">
    <property type="protein sequence ID" value="OBS08595.1"/>
    <property type="molecule type" value="Genomic_DNA"/>
</dbReference>
<gene>
    <name evidence="1" type="ORF">Thpro_022845</name>
</gene>
<name>A0A1A6C218_9GAMM</name>
<organism evidence="1 2">
    <name type="scientific">Acidihalobacter prosperus</name>
    <dbReference type="NCBI Taxonomy" id="160660"/>
    <lineage>
        <taxon>Bacteria</taxon>
        <taxon>Pseudomonadati</taxon>
        <taxon>Pseudomonadota</taxon>
        <taxon>Gammaproteobacteria</taxon>
        <taxon>Chromatiales</taxon>
        <taxon>Ectothiorhodospiraceae</taxon>
        <taxon>Acidihalobacter</taxon>
    </lineage>
</organism>
<dbReference type="Proteomes" id="UP000029273">
    <property type="component" value="Unassembled WGS sequence"/>
</dbReference>
<keyword evidence="2" id="KW-1185">Reference proteome</keyword>
<accession>A0A1A6C218</accession>
<dbReference type="InterPro" id="IPR011990">
    <property type="entry name" value="TPR-like_helical_dom_sf"/>
</dbReference>
<dbReference type="Gene3D" id="1.20.58.320">
    <property type="entry name" value="TPR-like"/>
    <property type="match status" value="1"/>
</dbReference>
<dbReference type="InterPro" id="IPR010323">
    <property type="entry name" value="DUF924"/>
</dbReference>
<reference evidence="1 2" key="1">
    <citation type="journal article" date="2014" name="Genome Announc.">
        <title>Draft Genome Sequence of the Iron-Oxidizing, Acidophilic, and Halotolerant 'Thiobacillus prosperus' Type Strain DSM 5130.</title>
        <authorList>
            <person name="Ossandon F.J."/>
            <person name="Cardenas J.P."/>
            <person name="Corbett M."/>
            <person name="Quatrini R."/>
            <person name="Holmes D.S."/>
            <person name="Watkin E."/>
        </authorList>
    </citation>
    <scope>NUCLEOTIDE SEQUENCE [LARGE SCALE GENOMIC DNA]</scope>
    <source>
        <strain evidence="1 2">DSM 5130</strain>
    </source>
</reference>
<dbReference type="SUPFAM" id="SSF48452">
    <property type="entry name" value="TPR-like"/>
    <property type="match status" value="1"/>
</dbReference>
<protein>
    <submittedName>
        <fullName evidence="1">Membrane protein</fullName>
    </submittedName>
</protein>
<evidence type="ECO:0000313" key="1">
    <source>
        <dbReference type="EMBL" id="OBS08595.1"/>
    </source>
</evidence>